<evidence type="ECO:0000313" key="6">
    <source>
        <dbReference type="Proteomes" id="UP000009168"/>
    </source>
</evidence>
<dbReference type="KEGG" id="tet:TTHERM_001259661"/>
<evidence type="ECO:0000256" key="3">
    <source>
        <dbReference type="ARBA" id="ARBA00023212"/>
    </source>
</evidence>
<keyword evidence="6" id="KW-1185">Reference proteome</keyword>
<evidence type="ECO:0000256" key="1">
    <source>
        <dbReference type="ARBA" id="ARBA00004245"/>
    </source>
</evidence>
<keyword evidence="2" id="KW-0963">Cytoplasm</keyword>
<evidence type="ECO:0000256" key="2">
    <source>
        <dbReference type="ARBA" id="ARBA00022490"/>
    </source>
</evidence>
<feature type="compositionally biased region" description="Basic residues" evidence="4">
    <location>
        <begin position="817"/>
        <end position="830"/>
    </location>
</feature>
<protein>
    <submittedName>
        <fullName evidence="5">Kinase domain protein, putative</fullName>
    </submittedName>
</protein>
<dbReference type="SUPFAM" id="SSF52047">
    <property type="entry name" value="RNI-like"/>
    <property type="match status" value="2"/>
</dbReference>
<dbReference type="GO" id="GO:0005856">
    <property type="term" value="C:cytoskeleton"/>
    <property type="evidence" value="ECO:0007669"/>
    <property type="project" value="UniProtKB-SubCell"/>
</dbReference>
<dbReference type="GeneID" id="24442037"/>
<dbReference type="InterPro" id="IPR052410">
    <property type="entry name" value="DRC5"/>
</dbReference>
<proteinExistence type="predicted"/>
<accession>W7X5U0</accession>
<dbReference type="RefSeq" id="XP_012655744.1">
    <property type="nucleotide sequence ID" value="XM_012800290.1"/>
</dbReference>
<dbReference type="InterPro" id="IPR032675">
    <property type="entry name" value="LRR_dom_sf"/>
</dbReference>
<dbReference type="GO" id="GO:0016301">
    <property type="term" value="F:kinase activity"/>
    <property type="evidence" value="ECO:0007669"/>
    <property type="project" value="UniProtKB-KW"/>
</dbReference>
<dbReference type="InterPro" id="IPR001611">
    <property type="entry name" value="Leu-rich_rpt"/>
</dbReference>
<dbReference type="EMBL" id="GG662438">
    <property type="protein sequence ID" value="EWS71723.1"/>
    <property type="molecule type" value="Genomic_DNA"/>
</dbReference>
<sequence>MLKHNQDYIKREYLFQKQLQHTQKVDKIETKLCIQVSDITEEYLDQRENTSQLNSTSRSPNQLEQITISEISINWQNIFTTTAQNIAQYLLTKQQSQFNLNLIVQGSQLFNEDQCLKNCKQINKYVYFNCLSLIQNKESIEIEQLDLHLDFNIIYSEAATVIKNMLHKFKSNIKLKHNFNSCNIFDFETVMSSIDKPVNMFKIDICQISNGYIYKEGAQEIANTLAKCQNASYLSLLLDCNNTTHQITKIIANSLEKLEEITQLSLKIFSNKIRIQGAKYILNTIKHFRKVTQLDIDLSNNYITEEVVQCFADSILNCQNITTFNLSLSNSSIDAAAIKHIANSLQKLINLSQLHLNLYQNQIGIDGTRYITGVLNYCNNLNQLSIDLGENDIKDEGASIIAWGLEKCENMTYLKLDLAKNDISSEGAKNISNALKRCNKITSLNIDFKNNQIDGKGLNSVINIIFKCQKITLACLNFNHNKINENLSLNIENNDEKSHNITQFSLDLSGNTISLEQAQNITHCLKRCKNLQNLNLSLLDSNLENELFLIIFLQNCQSLTKQIDLRKSRISAKEAKSIALLNHQILDYQIVSEGIIGITNAQEKCQRIRKLNLNFCKLEQESDISKIFSGYLWNSENISELRIQFDGYTHFNILAKNICNVLKQCQNLTQLSLKFLVWNKEQDIIHFHQNFQNLSGQIEILQNLSRLKLSFKGHQIDEEGAYYISRAFVKCQKITQLKLNFCDNSIKDKGAQKIASAIEKCQNITNLNLNLGRNQIQDEGAQSISNTLEKCQNITKLSLNLSEKKISKEGRKEQSKNRFRKKSTHYKIKI</sequence>
<dbReference type="PANTHER" id="PTHR24107">
    <property type="entry name" value="YNEIN REGULATORY COMPLEX SUBUNIT 5"/>
    <property type="match status" value="1"/>
</dbReference>
<dbReference type="InParanoid" id="W7X5U0"/>
<dbReference type="SMART" id="SM00368">
    <property type="entry name" value="LRR_RI"/>
    <property type="match status" value="4"/>
</dbReference>
<feature type="compositionally biased region" description="Basic and acidic residues" evidence="4">
    <location>
        <begin position="807"/>
        <end position="816"/>
    </location>
</feature>
<reference evidence="6" key="1">
    <citation type="journal article" date="2006" name="PLoS Biol.">
        <title>Macronuclear genome sequence of the ciliate Tetrahymena thermophila, a model eukaryote.</title>
        <authorList>
            <person name="Eisen J.A."/>
            <person name="Coyne R.S."/>
            <person name="Wu M."/>
            <person name="Wu D."/>
            <person name="Thiagarajan M."/>
            <person name="Wortman J.R."/>
            <person name="Badger J.H."/>
            <person name="Ren Q."/>
            <person name="Amedeo P."/>
            <person name="Jones K.M."/>
            <person name="Tallon L.J."/>
            <person name="Delcher A.L."/>
            <person name="Salzberg S.L."/>
            <person name="Silva J.C."/>
            <person name="Haas B.J."/>
            <person name="Majoros W.H."/>
            <person name="Farzad M."/>
            <person name="Carlton J.M."/>
            <person name="Smith R.K. Jr."/>
            <person name="Garg J."/>
            <person name="Pearlman R.E."/>
            <person name="Karrer K.M."/>
            <person name="Sun L."/>
            <person name="Manning G."/>
            <person name="Elde N.C."/>
            <person name="Turkewitz A.P."/>
            <person name="Asai D.J."/>
            <person name="Wilkes D.E."/>
            <person name="Wang Y."/>
            <person name="Cai H."/>
            <person name="Collins K."/>
            <person name="Stewart B.A."/>
            <person name="Lee S.R."/>
            <person name="Wilamowska K."/>
            <person name="Weinberg Z."/>
            <person name="Ruzzo W.L."/>
            <person name="Wloga D."/>
            <person name="Gaertig J."/>
            <person name="Frankel J."/>
            <person name="Tsao C.-C."/>
            <person name="Gorovsky M.A."/>
            <person name="Keeling P.J."/>
            <person name="Waller R.F."/>
            <person name="Patron N.J."/>
            <person name="Cherry J.M."/>
            <person name="Stover N.A."/>
            <person name="Krieger C.J."/>
            <person name="del Toro C."/>
            <person name="Ryder H.F."/>
            <person name="Williamson S.C."/>
            <person name="Barbeau R.A."/>
            <person name="Hamilton E.P."/>
            <person name="Orias E."/>
        </authorList>
    </citation>
    <scope>NUCLEOTIDE SEQUENCE [LARGE SCALE GENOMIC DNA]</scope>
    <source>
        <strain evidence="6">SB210</strain>
    </source>
</reference>
<evidence type="ECO:0000256" key="4">
    <source>
        <dbReference type="SAM" id="MobiDB-lite"/>
    </source>
</evidence>
<keyword evidence="5" id="KW-0418">Kinase</keyword>
<feature type="region of interest" description="Disordered" evidence="4">
    <location>
        <begin position="807"/>
        <end position="830"/>
    </location>
</feature>
<dbReference type="Proteomes" id="UP000009168">
    <property type="component" value="Unassembled WGS sequence"/>
</dbReference>
<keyword evidence="5" id="KW-0808">Transferase</keyword>
<comment type="subcellular location">
    <subcellularLocation>
        <location evidence="1">Cytoplasm</location>
        <location evidence="1">Cytoskeleton</location>
    </subcellularLocation>
</comment>
<dbReference type="PANTHER" id="PTHR24107:SF2">
    <property type="entry name" value="NLR FAMILY CARD DOMAIN CONTAINING 3"/>
    <property type="match status" value="1"/>
</dbReference>
<keyword evidence="3" id="KW-0206">Cytoskeleton</keyword>
<dbReference type="AlphaFoldDB" id="W7X5U0"/>
<name>W7X5U0_TETTS</name>
<dbReference type="Pfam" id="PF13516">
    <property type="entry name" value="LRR_6"/>
    <property type="match status" value="4"/>
</dbReference>
<dbReference type="Gene3D" id="3.80.10.10">
    <property type="entry name" value="Ribonuclease Inhibitor"/>
    <property type="match status" value="5"/>
</dbReference>
<dbReference type="OrthoDB" id="291766at2759"/>
<gene>
    <name evidence="5" type="ORF">TTHERM_001259661</name>
</gene>
<evidence type="ECO:0000313" key="5">
    <source>
        <dbReference type="EMBL" id="EWS71723.1"/>
    </source>
</evidence>
<organism evidence="5 6">
    <name type="scientific">Tetrahymena thermophila (strain SB210)</name>
    <dbReference type="NCBI Taxonomy" id="312017"/>
    <lineage>
        <taxon>Eukaryota</taxon>
        <taxon>Sar</taxon>
        <taxon>Alveolata</taxon>
        <taxon>Ciliophora</taxon>
        <taxon>Intramacronucleata</taxon>
        <taxon>Oligohymenophorea</taxon>
        <taxon>Hymenostomatida</taxon>
        <taxon>Tetrahymenina</taxon>
        <taxon>Tetrahymenidae</taxon>
        <taxon>Tetrahymena</taxon>
    </lineage>
</organism>